<dbReference type="RefSeq" id="WP_276303450.1">
    <property type="nucleotide sequence ID" value="NZ_CP119992.1"/>
</dbReference>
<feature type="region of interest" description="Disordered" evidence="1">
    <location>
        <begin position="1"/>
        <end position="23"/>
    </location>
</feature>
<dbReference type="AlphaFoldDB" id="A0ABD6AAD7"/>
<evidence type="ECO:0000256" key="1">
    <source>
        <dbReference type="SAM" id="MobiDB-lite"/>
    </source>
</evidence>
<sequence>MPVGGSEAVGTTGRSREAGWDGSRLVLAPDDLGDAARIDLDSEGVKVQSGGLLA</sequence>
<comment type="caution">
    <text evidence="2">The sequence shown here is derived from an EMBL/GenBank/DDBJ whole genome shotgun (WGS) entry which is preliminary data.</text>
</comment>
<evidence type="ECO:0000313" key="2">
    <source>
        <dbReference type="EMBL" id="MFC7317301.1"/>
    </source>
</evidence>
<keyword evidence="3" id="KW-1185">Reference proteome</keyword>
<evidence type="ECO:0000313" key="3">
    <source>
        <dbReference type="Proteomes" id="UP001596547"/>
    </source>
</evidence>
<name>A0ABD6AAD7_9EURY</name>
<dbReference type="Proteomes" id="UP001596547">
    <property type="component" value="Unassembled WGS sequence"/>
</dbReference>
<dbReference type="GeneID" id="79316031"/>
<reference evidence="2 3" key="1">
    <citation type="journal article" date="2019" name="Int. J. Syst. Evol. Microbiol.">
        <title>The Global Catalogue of Microorganisms (GCM) 10K type strain sequencing project: providing services to taxonomists for standard genome sequencing and annotation.</title>
        <authorList>
            <consortium name="The Broad Institute Genomics Platform"/>
            <consortium name="The Broad Institute Genome Sequencing Center for Infectious Disease"/>
            <person name="Wu L."/>
            <person name="Ma J."/>
        </authorList>
    </citation>
    <scope>NUCLEOTIDE SEQUENCE [LARGE SCALE GENOMIC DNA]</scope>
    <source>
        <strain evidence="2 3">PSR21</strain>
    </source>
</reference>
<organism evidence="2 3">
    <name type="scientific">Halomarina halobia</name>
    <dbReference type="NCBI Taxonomy" id="3033386"/>
    <lineage>
        <taxon>Archaea</taxon>
        <taxon>Methanobacteriati</taxon>
        <taxon>Methanobacteriota</taxon>
        <taxon>Stenosarchaea group</taxon>
        <taxon>Halobacteria</taxon>
        <taxon>Halobacteriales</taxon>
        <taxon>Natronomonadaceae</taxon>
        <taxon>Halomarina</taxon>
    </lineage>
</organism>
<dbReference type="EMBL" id="JBHTBF010000002">
    <property type="protein sequence ID" value="MFC7317301.1"/>
    <property type="molecule type" value="Genomic_DNA"/>
</dbReference>
<protein>
    <submittedName>
        <fullName evidence="2">Uncharacterized protein</fullName>
    </submittedName>
</protein>
<proteinExistence type="predicted"/>
<accession>A0ABD6AAD7</accession>
<gene>
    <name evidence="2" type="ORF">ACFQPE_10960</name>
</gene>